<keyword evidence="15" id="KW-1185">Reference proteome</keyword>
<dbReference type="Gene3D" id="1.20.120.350">
    <property type="entry name" value="Voltage-gated potassium channels. Chain C"/>
    <property type="match status" value="1"/>
</dbReference>
<keyword evidence="3" id="KW-0813">Transport</keyword>
<dbReference type="EMBL" id="BLLK01000022">
    <property type="protein sequence ID" value="GFH46567.1"/>
    <property type="molecule type" value="Genomic_DNA"/>
</dbReference>
<keyword evidence="5" id="KW-0812">Transmembrane</keyword>
<dbReference type="Pfam" id="PF00520">
    <property type="entry name" value="Ion_trans"/>
    <property type="match status" value="1"/>
</dbReference>
<evidence type="ECO:0000256" key="7">
    <source>
        <dbReference type="ARBA" id="ARBA00022989"/>
    </source>
</evidence>
<dbReference type="GO" id="GO:0034702">
    <property type="term" value="C:monoatomic ion channel complex"/>
    <property type="evidence" value="ECO:0007669"/>
    <property type="project" value="UniProtKB-KW"/>
</dbReference>
<comment type="caution">
    <text evidence="14">The sequence shown here is derived from an EMBL/GenBank/DDBJ whole genome shotgun (WGS) entry which is preliminary data.</text>
</comment>
<evidence type="ECO:0000256" key="5">
    <source>
        <dbReference type="ARBA" id="ARBA00022692"/>
    </source>
</evidence>
<protein>
    <recommendedName>
        <fullName evidence="2">Voltage-gated hydrogen channel 1</fullName>
    </recommendedName>
    <alternativeName>
        <fullName evidence="12">Hydrogen voltage-gated channel 1</fullName>
    </alternativeName>
</protein>
<evidence type="ECO:0000256" key="8">
    <source>
        <dbReference type="ARBA" id="ARBA00023054"/>
    </source>
</evidence>
<keyword evidence="11" id="KW-0407">Ion channel</keyword>
<keyword evidence="7" id="KW-1133">Transmembrane helix</keyword>
<feature type="domain" description="Ion transport" evidence="13">
    <location>
        <begin position="15"/>
        <end position="138"/>
    </location>
</feature>
<dbReference type="GO" id="GO:0005886">
    <property type="term" value="C:plasma membrane"/>
    <property type="evidence" value="ECO:0007669"/>
    <property type="project" value="UniProtKB-SubCell"/>
</dbReference>
<keyword evidence="10" id="KW-0472">Membrane</keyword>
<dbReference type="InterPro" id="IPR027359">
    <property type="entry name" value="Volt_channel_dom_sf"/>
</dbReference>
<dbReference type="Proteomes" id="UP001054902">
    <property type="component" value="Unassembled WGS sequence"/>
</dbReference>
<evidence type="ECO:0000256" key="1">
    <source>
        <dbReference type="ARBA" id="ARBA00004651"/>
    </source>
</evidence>
<dbReference type="PANTHER" id="PTHR46480">
    <property type="entry name" value="F20B24.22"/>
    <property type="match status" value="1"/>
</dbReference>
<evidence type="ECO:0000256" key="10">
    <source>
        <dbReference type="ARBA" id="ARBA00023136"/>
    </source>
</evidence>
<keyword evidence="4" id="KW-1003">Cell membrane</keyword>
<keyword evidence="6" id="KW-0851">Voltage-gated channel</keyword>
<dbReference type="GO" id="GO:0030171">
    <property type="term" value="F:voltage-gated proton channel activity"/>
    <property type="evidence" value="ECO:0007669"/>
    <property type="project" value="InterPro"/>
</dbReference>
<evidence type="ECO:0000256" key="4">
    <source>
        <dbReference type="ARBA" id="ARBA00022475"/>
    </source>
</evidence>
<comment type="subcellular location">
    <subcellularLocation>
        <location evidence="1">Cell membrane</location>
        <topology evidence="1">Multi-pass membrane protein</topology>
    </subcellularLocation>
</comment>
<dbReference type="PANTHER" id="PTHR46480:SF1">
    <property type="entry name" value="VOLTAGE-GATED HYDROGEN CHANNEL 1"/>
    <property type="match status" value="1"/>
</dbReference>
<evidence type="ECO:0000256" key="9">
    <source>
        <dbReference type="ARBA" id="ARBA00023065"/>
    </source>
</evidence>
<evidence type="ECO:0000313" key="15">
    <source>
        <dbReference type="Proteomes" id="UP001054902"/>
    </source>
</evidence>
<accession>A0AAD3CI83</accession>
<reference evidence="14 15" key="1">
    <citation type="journal article" date="2021" name="Sci. Rep.">
        <title>The genome of the diatom Chaetoceros tenuissimus carries an ancient integrated fragment of an extant virus.</title>
        <authorList>
            <person name="Hongo Y."/>
            <person name="Kimura K."/>
            <person name="Takaki Y."/>
            <person name="Yoshida Y."/>
            <person name="Baba S."/>
            <person name="Kobayashi G."/>
            <person name="Nagasaki K."/>
            <person name="Hano T."/>
            <person name="Tomaru Y."/>
        </authorList>
    </citation>
    <scope>NUCLEOTIDE SEQUENCE [LARGE SCALE GENOMIC DNA]</scope>
    <source>
        <strain evidence="14 15">NIES-3715</strain>
    </source>
</reference>
<keyword evidence="9" id="KW-0406">Ion transport</keyword>
<evidence type="ECO:0000256" key="6">
    <source>
        <dbReference type="ARBA" id="ARBA00022882"/>
    </source>
</evidence>
<name>A0AAD3CI83_9STRA</name>
<evidence type="ECO:0000256" key="12">
    <source>
        <dbReference type="ARBA" id="ARBA00031989"/>
    </source>
</evidence>
<dbReference type="InterPro" id="IPR031846">
    <property type="entry name" value="Hvcn1"/>
</dbReference>
<keyword evidence="8" id="KW-0175">Coiled coil</keyword>
<dbReference type="InterPro" id="IPR005821">
    <property type="entry name" value="Ion_trans_dom"/>
</dbReference>
<dbReference type="AlphaFoldDB" id="A0AAD3CI83"/>
<evidence type="ECO:0000256" key="3">
    <source>
        <dbReference type="ARBA" id="ARBA00022448"/>
    </source>
</evidence>
<gene>
    <name evidence="14" type="ORF">CTEN210_03041</name>
</gene>
<evidence type="ECO:0000259" key="13">
    <source>
        <dbReference type="Pfam" id="PF00520"/>
    </source>
</evidence>
<evidence type="ECO:0000256" key="2">
    <source>
        <dbReference type="ARBA" id="ARBA00015897"/>
    </source>
</evidence>
<evidence type="ECO:0000256" key="11">
    <source>
        <dbReference type="ARBA" id="ARBA00023303"/>
    </source>
</evidence>
<organism evidence="14 15">
    <name type="scientific">Chaetoceros tenuissimus</name>
    <dbReference type="NCBI Taxonomy" id="426638"/>
    <lineage>
        <taxon>Eukaryota</taxon>
        <taxon>Sar</taxon>
        <taxon>Stramenopiles</taxon>
        <taxon>Ochrophyta</taxon>
        <taxon>Bacillariophyta</taxon>
        <taxon>Coscinodiscophyceae</taxon>
        <taxon>Chaetocerotophycidae</taxon>
        <taxon>Chaetocerotales</taxon>
        <taxon>Chaetocerotaceae</taxon>
        <taxon>Chaetoceros</taxon>
    </lineage>
</organism>
<sequence>MKTVVGKAVESKEVQTLIIFLIYIDIFLFNVTQLSHSRLEEKHGDELAPDESESTVLVQIIEFFQNCILSLFTVELAATVYAFGSRFCSHYGYMFDLVLISIMTYENACSKGYSLYSMTRLLCFLRFWRCIPLLEILTNEVCNGRDAVQQKLFDKEKEIKMIEFELSGKDNICEKERNLRVNVEKKLKGYVQDIEMLKEALHIAAEDVARFAEQKENGEEVFFDSTPPTLQPKETRIVVNEDLSFQVVSN</sequence>
<proteinExistence type="predicted"/>
<evidence type="ECO:0000313" key="14">
    <source>
        <dbReference type="EMBL" id="GFH46567.1"/>
    </source>
</evidence>